<dbReference type="Gene3D" id="3.80.10.10">
    <property type="entry name" value="Ribonuclease Inhibitor"/>
    <property type="match status" value="1"/>
</dbReference>
<dbReference type="OrthoDB" id="3735800at2759"/>
<dbReference type="AlphaFoldDB" id="A0A6G1IZ29"/>
<sequence>MSFLPNELLQHTFAYFAVSDGGTNNQQDAKALASICLASWRLYRIAQPLLYGTIQLDIRSNKLDILLHTLKKRRELTATIKELYLECGPDFPARVQWMYRVRRFLQDLLPALTRLSVLKSNHRVCTTKLVELALYKQGNGYHMNAPSDLSNLHTLELFASDYVYKYNYILRLPRLRRVCLYSAKLVDVDNEDAVLPNDWGWTSPSIKELVFRSPHRVWSAPGSLRLRSNSLQALSRSLPRLESLRYEHFETVLNPWQCRALATFFAPQLAGNLRRLELRDGRLDASRVKLRTGVIQIPDMSVIDKIQSSNLDYLSLDWHTLVLEAVDAGPVDGLPPVSSPLKTLRHLTFRYAEANAEKLPPWIPESVLEHVQWRFPALEKIDLELKLRERADNALLQRYVKVFRSAGIELEVLEHNPSTRNTGSITCPGRPSTLSP</sequence>
<proteinExistence type="predicted"/>
<protein>
    <recommendedName>
        <fullName evidence="3">F-box domain-containing protein</fullName>
    </recommendedName>
</protein>
<evidence type="ECO:0000313" key="1">
    <source>
        <dbReference type="EMBL" id="KAF2683223.1"/>
    </source>
</evidence>
<dbReference type="InterPro" id="IPR032675">
    <property type="entry name" value="LRR_dom_sf"/>
</dbReference>
<evidence type="ECO:0008006" key="3">
    <source>
        <dbReference type="Google" id="ProtNLM"/>
    </source>
</evidence>
<dbReference type="Proteomes" id="UP000799291">
    <property type="component" value="Unassembled WGS sequence"/>
</dbReference>
<evidence type="ECO:0000313" key="2">
    <source>
        <dbReference type="Proteomes" id="UP000799291"/>
    </source>
</evidence>
<name>A0A6G1IZ29_9PLEO</name>
<dbReference type="EMBL" id="MU005584">
    <property type="protein sequence ID" value="KAF2683223.1"/>
    <property type="molecule type" value="Genomic_DNA"/>
</dbReference>
<gene>
    <name evidence="1" type="ORF">K458DRAFT_389826</name>
</gene>
<accession>A0A6G1IZ29</accession>
<reference evidence="1" key="1">
    <citation type="journal article" date="2020" name="Stud. Mycol.">
        <title>101 Dothideomycetes genomes: a test case for predicting lifestyles and emergence of pathogens.</title>
        <authorList>
            <person name="Haridas S."/>
            <person name="Albert R."/>
            <person name="Binder M."/>
            <person name="Bloem J."/>
            <person name="Labutti K."/>
            <person name="Salamov A."/>
            <person name="Andreopoulos B."/>
            <person name="Baker S."/>
            <person name="Barry K."/>
            <person name="Bills G."/>
            <person name="Bluhm B."/>
            <person name="Cannon C."/>
            <person name="Castanera R."/>
            <person name="Culley D."/>
            <person name="Daum C."/>
            <person name="Ezra D."/>
            <person name="Gonzalez J."/>
            <person name="Henrissat B."/>
            <person name="Kuo A."/>
            <person name="Liang C."/>
            <person name="Lipzen A."/>
            <person name="Lutzoni F."/>
            <person name="Magnuson J."/>
            <person name="Mondo S."/>
            <person name="Nolan M."/>
            <person name="Ohm R."/>
            <person name="Pangilinan J."/>
            <person name="Park H.-J."/>
            <person name="Ramirez L."/>
            <person name="Alfaro M."/>
            <person name="Sun H."/>
            <person name="Tritt A."/>
            <person name="Yoshinaga Y."/>
            <person name="Zwiers L.-H."/>
            <person name="Turgeon B."/>
            <person name="Goodwin S."/>
            <person name="Spatafora J."/>
            <person name="Crous P."/>
            <person name="Grigoriev I."/>
        </authorList>
    </citation>
    <scope>NUCLEOTIDE SEQUENCE</scope>
    <source>
        <strain evidence="1">CBS 122367</strain>
    </source>
</reference>
<keyword evidence="2" id="KW-1185">Reference proteome</keyword>
<dbReference type="SUPFAM" id="SSF52047">
    <property type="entry name" value="RNI-like"/>
    <property type="match status" value="1"/>
</dbReference>
<organism evidence="1 2">
    <name type="scientific">Lentithecium fluviatile CBS 122367</name>
    <dbReference type="NCBI Taxonomy" id="1168545"/>
    <lineage>
        <taxon>Eukaryota</taxon>
        <taxon>Fungi</taxon>
        <taxon>Dikarya</taxon>
        <taxon>Ascomycota</taxon>
        <taxon>Pezizomycotina</taxon>
        <taxon>Dothideomycetes</taxon>
        <taxon>Pleosporomycetidae</taxon>
        <taxon>Pleosporales</taxon>
        <taxon>Massarineae</taxon>
        <taxon>Lentitheciaceae</taxon>
        <taxon>Lentithecium</taxon>
    </lineage>
</organism>